<dbReference type="RefSeq" id="WP_092542495.1">
    <property type="nucleotide sequence ID" value="NZ_BOMJ01000021.1"/>
</dbReference>
<evidence type="ECO:0000313" key="2">
    <source>
        <dbReference type="EMBL" id="SDS66045.1"/>
    </source>
</evidence>
<sequence length="194" mass="20316">MIRTARVTGLLYLGLAACGLFGFILIRPDVSDARVTFELLIVLTQALTAAGFYRLFRSADPVSALGIGAFGLVNAVVVLVSAALLSAATDSPGNLPLLLLLSDKMWAVGSLFFGLWLLPLGTAVLRTKLMPPALGWILVAGAAGYVLHAFLPAALLTVPASIGEFWMIGYLLLFGVRNTTEPALTSGGLDGDDI</sequence>
<feature type="transmembrane region" description="Helical" evidence="1">
    <location>
        <begin position="105"/>
        <end position="126"/>
    </location>
</feature>
<proteinExistence type="predicted"/>
<feature type="transmembrane region" description="Helical" evidence="1">
    <location>
        <begin position="39"/>
        <end position="56"/>
    </location>
</feature>
<dbReference type="EMBL" id="LT629758">
    <property type="protein sequence ID" value="SDS66045.1"/>
    <property type="molecule type" value="Genomic_DNA"/>
</dbReference>
<dbReference type="Pfam" id="PF14329">
    <property type="entry name" value="DUF4386"/>
    <property type="match status" value="1"/>
</dbReference>
<name>A0A1H1U0G1_9ACTN</name>
<evidence type="ECO:0000313" key="3">
    <source>
        <dbReference type="Proteomes" id="UP000198688"/>
    </source>
</evidence>
<keyword evidence="1" id="KW-1133">Transmembrane helix</keyword>
<evidence type="ECO:0000256" key="1">
    <source>
        <dbReference type="SAM" id="Phobius"/>
    </source>
</evidence>
<reference evidence="2 3" key="1">
    <citation type="submission" date="2016-10" db="EMBL/GenBank/DDBJ databases">
        <authorList>
            <person name="de Groot N.N."/>
        </authorList>
    </citation>
    <scope>NUCLEOTIDE SEQUENCE [LARGE SCALE GENOMIC DNA]</scope>
    <source>
        <strain evidence="2 3">DSM 43941</strain>
    </source>
</reference>
<dbReference type="AlphaFoldDB" id="A0A1H1U0G1"/>
<keyword evidence="1" id="KW-0812">Transmembrane</keyword>
<gene>
    <name evidence="2" type="ORF">SAMN04489716_1297</name>
</gene>
<dbReference type="STRING" id="113562.SAMN04489716_1297"/>
<organism evidence="2 3">
    <name type="scientific">Actinoplanes derwentensis</name>
    <dbReference type="NCBI Taxonomy" id="113562"/>
    <lineage>
        <taxon>Bacteria</taxon>
        <taxon>Bacillati</taxon>
        <taxon>Actinomycetota</taxon>
        <taxon>Actinomycetes</taxon>
        <taxon>Micromonosporales</taxon>
        <taxon>Micromonosporaceae</taxon>
        <taxon>Actinoplanes</taxon>
    </lineage>
</organism>
<feature type="transmembrane region" description="Helical" evidence="1">
    <location>
        <begin position="7"/>
        <end position="27"/>
    </location>
</feature>
<feature type="transmembrane region" description="Helical" evidence="1">
    <location>
        <begin position="63"/>
        <end position="85"/>
    </location>
</feature>
<dbReference type="OrthoDB" id="1160166at2"/>
<evidence type="ECO:0008006" key="4">
    <source>
        <dbReference type="Google" id="ProtNLM"/>
    </source>
</evidence>
<accession>A0A1H1U0G1</accession>
<dbReference type="InterPro" id="IPR025495">
    <property type="entry name" value="DUF4386"/>
</dbReference>
<dbReference type="PROSITE" id="PS51257">
    <property type="entry name" value="PROKAR_LIPOPROTEIN"/>
    <property type="match status" value="1"/>
</dbReference>
<dbReference type="Proteomes" id="UP000198688">
    <property type="component" value="Chromosome I"/>
</dbReference>
<keyword evidence="1" id="KW-0472">Membrane</keyword>
<keyword evidence="3" id="KW-1185">Reference proteome</keyword>
<feature type="transmembrane region" description="Helical" evidence="1">
    <location>
        <begin position="133"/>
        <end position="151"/>
    </location>
</feature>
<protein>
    <recommendedName>
        <fullName evidence="4">DUF4386 domain-containing protein</fullName>
    </recommendedName>
</protein>